<comment type="caution">
    <text evidence="1">The sequence shown here is derived from an EMBL/GenBank/DDBJ whole genome shotgun (WGS) entry which is preliminary data.</text>
</comment>
<accession>A0ACB9IX62</accession>
<keyword evidence="2" id="KW-1185">Reference proteome</keyword>
<reference evidence="1 2" key="2">
    <citation type="journal article" date="2022" name="Mol. Ecol. Resour.">
        <title>The genomes of chicory, endive, great burdock and yacon provide insights into Asteraceae paleo-polyploidization history and plant inulin production.</title>
        <authorList>
            <person name="Fan W."/>
            <person name="Wang S."/>
            <person name="Wang H."/>
            <person name="Wang A."/>
            <person name="Jiang F."/>
            <person name="Liu H."/>
            <person name="Zhao H."/>
            <person name="Xu D."/>
            <person name="Zhang Y."/>
        </authorList>
    </citation>
    <scope>NUCLEOTIDE SEQUENCE [LARGE SCALE GENOMIC DNA]</scope>
    <source>
        <strain evidence="2">cv. Yunnan</strain>
        <tissue evidence="1">Leaves</tissue>
    </source>
</reference>
<reference evidence="2" key="1">
    <citation type="journal article" date="2022" name="Mol. Ecol. Resour.">
        <title>The genomes of chicory, endive, great burdock and yacon provide insights into Asteraceae palaeo-polyploidization history and plant inulin production.</title>
        <authorList>
            <person name="Fan W."/>
            <person name="Wang S."/>
            <person name="Wang H."/>
            <person name="Wang A."/>
            <person name="Jiang F."/>
            <person name="Liu H."/>
            <person name="Zhao H."/>
            <person name="Xu D."/>
            <person name="Zhang Y."/>
        </authorList>
    </citation>
    <scope>NUCLEOTIDE SEQUENCE [LARGE SCALE GENOMIC DNA]</scope>
    <source>
        <strain evidence="2">cv. Yunnan</strain>
    </source>
</reference>
<dbReference type="Proteomes" id="UP001056120">
    <property type="component" value="Linkage Group LG06"/>
</dbReference>
<dbReference type="EMBL" id="CM042023">
    <property type="protein sequence ID" value="KAI3812859.1"/>
    <property type="molecule type" value="Genomic_DNA"/>
</dbReference>
<protein>
    <submittedName>
        <fullName evidence="1">Uncharacterized protein</fullName>
    </submittedName>
</protein>
<organism evidence="1 2">
    <name type="scientific">Smallanthus sonchifolius</name>
    <dbReference type="NCBI Taxonomy" id="185202"/>
    <lineage>
        <taxon>Eukaryota</taxon>
        <taxon>Viridiplantae</taxon>
        <taxon>Streptophyta</taxon>
        <taxon>Embryophyta</taxon>
        <taxon>Tracheophyta</taxon>
        <taxon>Spermatophyta</taxon>
        <taxon>Magnoliopsida</taxon>
        <taxon>eudicotyledons</taxon>
        <taxon>Gunneridae</taxon>
        <taxon>Pentapetalae</taxon>
        <taxon>asterids</taxon>
        <taxon>campanulids</taxon>
        <taxon>Asterales</taxon>
        <taxon>Asteraceae</taxon>
        <taxon>Asteroideae</taxon>
        <taxon>Heliantheae alliance</taxon>
        <taxon>Millerieae</taxon>
        <taxon>Smallanthus</taxon>
    </lineage>
</organism>
<proteinExistence type="predicted"/>
<evidence type="ECO:0000313" key="1">
    <source>
        <dbReference type="EMBL" id="KAI3812859.1"/>
    </source>
</evidence>
<sequence>MRANTAHSIVPAGDVVRFHYGHYSPEGYVSPSTLFELYGHGPHVTDFIVGSYNHLSLSSLTTHTHTHPAATE</sequence>
<gene>
    <name evidence="1" type="ORF">L1987_17572</name>
</gene>
<name>A0ACB9IX62_9ASTR</name>
<evidence type="ECO:0000313" key="2">
    <source>
        <dbReference type="Proteomes" id="UP001056120"/>
    </source>
</evidence>